<feature type="signal peptide" evidence="2">
    <location>
        <begin position="1"/>
        <end position="18"/>
    </location>
</feature>
<accession>A0A1Y2FH87</accession>
<dbReference type="SUPFAM" id="SSF51445">
    <property type="entry name" value="(Trans)glycosidases"/>
    <property type="match status" value="1"/>
</dbReference>
<organism evidence="4 5">
    <name type="scientific">Protomyces lactucae-debilis</name>
    <dbReference type="NCBI Taxonomy" id="2754530"/>
    <lineage>
        <taxon>Eukaryota</taxon>
        <taxon>Fungi</taxon>
        <taxon>Dikarya</taxon>
        <taxon>Ascomycota</taxon>
        <taxon>Taphrinomycotina</taxon>
        <taxon>Taphrinomycetes</taxon>
        <taxon>Taphrinales</taxon>
        <taxon>Protomycetaceae</taxon>
        <taxon>Protomyces</taxon>
    </lineage>
</organism>
<keyword evidence="4" id="KW-0378">Hydrolase</keyword>
<evidence type="ECO:0000259" key="3">
    <source>
        <dbReference type="PROSITE" id="PS51212"/>
    </source>
</evidence>
<evidence type="ECO:0000256" key="2">
    <source>
        <dbReference type="SAM" id="SignalP"/>
    </source>
</evidence>
<dbReference type="OrthoDB" id="5985073at2759"/>
<dbReference type="InterPro" id="IPR053183">
    <property type="entry name" value="ASL1"/>
</dbReference>
<feature type="region of interest" description="Disordered" evidence="1">
    <location>
        <begin position="29"/>
        <end position="116"/>
    </location>
</feature>
<reference evidence="4 5" key="1">
    <citation type="submission" date="2016-07" db="EMBL/GenBank/DDBJ databases">
        <title>Pervasive Adenine N6-methylation of Active Genes in Fungi.</title>
        <authorList>
            <consortium name="DOE Joint Genome Institute"/>
            <person name="Mondo S.J."/>
            <person name="Dannebaum R.O."/>
            <person name="Kuo R.C."/>
            <person name="Labutti K."/>
            <person name="Haridas S."/>
            <person name="Kuo A."/>
            <person name="Salamov A."/>
            <person name="Ahrendt S.R."/>
            <person name="Lipzen A."/>
            <person name="Sullivan W."/>
            <person name="Andreopoulos W.B."/>
            <person name="Clum A."/>
            <person name="Lindquist E."/>
            <person name="Daum C."/>
            <person name="Ramamoorthy G.K."/>
            <person name="Gryganskyi A."/>
            <person name="Culley D."/>
            <person name="Magnuson J.K."/>
            <person name="James T.Y."/>
            <person name="O'Malley M.A."/>
            <person name="Stajich J.E."/>
            <person name="Spatafora J.W."/>
            <person name="Visel A."/>
            <person name="Grigoriev I.V."/>
        </authorList>
    </citation>
    <scope>NUCLEOTIDE SEQUENCE [LARGE SCALE GENOMIC DNA]</scope>
    <source>
        <strain evidence="4 5">12-1054</strain>
    </source>
</reference>
<sequence length="454" mass="48582">MLPLYAALLASAVLQVQAQGPKPIKTSVAVARPKPVTTSAPVGRQPPATTSKSSSLTTSTTKPATTSTTSTTSTTKPPTSSSTTTKPPTSSSTSSSAAPPPATSTQPAPVQANTCYADNGQMTGDATTSDQMTPQYCASFCTDRGFAIAGTVQGNKCVCGHVMPTAASVGCTMACSGNSNVKCGSSGSGALSYSVVNTPFSTTPTTNSKRGLDWPWDNQAYSFAAFNPVKVPWLYNWEMWDPRGAEFPYAGAEYVGLCRTKDNIHQIPWYYNAQNHGPKYLMGFNEPDLQGSDTALSVSDAIGLWQTNFMPLKANLGTILVSPAVTNANAPGWGIDWMNQFVAGCGSNCFSVIALHWYGYLLADFINHFNAWHAAYPGYPIWITEFAFTDHDVTATENLSRMAMAWMDQQPWIQRYCLFGPMGPARMAGIVNSAMLTSDERSLSRLGQIYMGIV</sequence>
<dbReference type="InterPro" id="IPR002889">
    <property type="entry name" value="WSC_carb-bd"/>
</dbReference>
<proteinExistence type="predicted"/>
<comment type="caution">
    <text evidence="4">The sequence shown here is derived from an EMBL/GenBank/DDBJ whole genome shotgun (WGS) entry which is preliminary data.</text>
</comment>
<evidence type="ECO:0000313" key="4">
    <source>
        <dbReference type="EMBL" id="ORY82626.1"/>
    </source>
</evidence>
<dbReference type="PROSITE" id="PS51212">
    <property type="entry name" value="WSC"/>
    <property type="match status" value="1"/>
</dbReference>
<evidence type="ECO:0000313" key="5">
    <source>
        <dbReference type="Proteomes" id="UP000193685"/>
    </source>
</evidence>
<dbReference type="PANTHER" id="PTHR34154">
    <property type="entry name" value="ALKALI-SENSITIVE LINKAGE PROTEIN 1"/>
    <property type="match status" value="1"/>
</dbReference>
<dbReference type="Proteomes" id="UP000193685">
    <property type="component" value="Unassembled WGS sequence"/>
</dbReference>
<feature type="compositionally biased region" description="Low complexity" evidence="1">
    <location>
        <begin position="46"/>
        <end position="109"/>
    </location>
</feature>
<dbReference type="RefSeq" id="XP_040725497.1">
    <property type="nucleotide sequence ID" value="XM_040871209.1"/>
</dbReference>
<dbReference type="InterPro" id="IPR017853">
    <property type="entry name" value="GH"/>
</dbReference>
<name>A0A1Y2FH87_PROLT</name>
<keyword evidence="5" id="KW-1185">Reference proteome</keyword>
<dbReference type="GeneID" id="63787808"/>
<dbReference type="PANTHER" id="PTHR34154:SF3">
    <property type="entry name" value="ALKALI-SENSITIVE LINKAGE PROTEIN 1"/>
    <property type="match status" value="1"/>
</dbReference>
<dbReference type="InterPro" id="IPR024655">
    <property type="entry name" value="Asl1_glyco_hydro_catalytic"/>
</dbReference>
<dbReference type="EMBL" id="MCFI01000009">
    <property type="protein sequence ID" value="ORY82626.1"/>
    <property type="molecule type" value="Genomic_DNA"/>
</dbReference>
<keyword evidence="2" id="KW-0732">Signal</keyword>
<dbReference type="SMART" id="SM00321">
    <property type="entry name" value="WSC"/>
    <property type="match status" value="1"/>
</dbReference>
<gene>
    <name evidence="4" type="ORF">BCR37DRAFT_392829</name>
</gene>
<feature type="domain" description="WSC" evidence="3">
    <location>
        <begin position="109"/>
        <end position="197"/>
    </location>
</feature>
<dbReference type="GO" id="GO:0009277">
    <property type="term" value="C:fungal-type cell wall"/>
    <property type="evidence" value="ECO:0007669"/>
    <property type="project" value="TreeGrafter"/>
</dbReference>
<protein>
    <submittedName>
        <fullName evidence="4">Glycosyl hydrolase catalytic core-domain-containing protein</fullName>
    </submittedName>
</protein>
<evidence type="ECO:0000256" key="1">
    <source>
        <dbReference type="SAM" id="MobiDB-lite"/>
    </source>
</evidence>
<dbReference type="GO" id="GO:0071966">
    <property type="term" value="P:fungal-type cell wall polysaccharide metabolic process"/>
    <property type="evidence" value="ECO:0007669"/>
    <property type="project" value="TreeGrafter"/>
</dbReference>
<dbReference type="Pfam" id="PF11790">
    <property type="entry name" value="Glyco_hydro_cc"/>
    <property type="match status" value="1"/>
</dbReference>
<dbReference type="AlphaFoldDB" id="A0A1Y2FH87"/>
<feature type="chain" id="PRO_5013141596" evidence="2">
    <location>
        <begin position="19"/>
        <end position="454"/>
    </location>
</feature>
<dbReference type="GO" id="GO:0016787">
    <property type="term" value="F:hydrolase activity"/>
    <property type="evidence" value="ECO:0007669"/>
    <property type="project" value="UniProtKB-KW"/>
</dbReference>
<dbReference type="Gene3D" id="3.20.20.80">
    <property type="entry name" value="Glycosidases"/>
    <property type="match status" value="1"/>
</dbReference>
<dbReference type="Pfam" id="PF01822">
    <property type="entry name" value="WSC"/>
    <property type="match status" value="1"/>
</dbReference>